<dbReference type="EC" id="2.7.1.2" evidence="2"/>
<name>A0A2T0AW97_9FIRM</name>
<dbReference type="Proteomes" id="UP000238415">
    <property type="component" value="Unassembled WGS sequence"/>
</dbReference>
<dbReference type="InterPro" id="IPR000600">
    <property type="entry name" value="ROK"/>
</dbReference>
<dbReference type="GO" id="GO:0004340">
    <property type="term" value="F:glucokinase activity"/>
    <property type="evidence" value="ECO:0007669"/>
    <property type="project" value="UniProtKB-EC"/>
</dbReference>
<comment type="similarity">
    <text evidence="1">Belongs to the ROK (NagC/XylR) family.</text>
</comment>
<sequence>MEKERSYVLGVDLGGTKIAFGLVDQAGRVINEMIVPTRPDDGAACVIERIVTGLRLVGAEAGKGGGIKGVGMALPGVFDSDGGRVILSANLNWRNVPVGEILTRELNLPLFLENDARAAAWGEKCFGHGRNVENLLYIAIGTGIGGGLILGGRIYRGHHGNAGEIGHMVVNPAGPRCGCGNYGCWEALASGKAIAGRAAALLAAGRPSILGEIINRNEELTALHVASAAAAGDKLAQEVMEEAANYIGLGIASLVTIFDPELVVLGGGVSRTGSLLLPTVTRVVRQRALPPAASSVQVVLSTWPEMAGVVGAAAIAFTRLGLLDEGGRQTCRAC</sequence>
<dbReference type="RefSeq" id="WP_106004409.1">
    <property type="nucleotide sequence ID" value="NZ_CP136419.1"/>
</dbReference>
<organism evidence="2 3">
    <name type="scientific">Neomoorella humiferrea</name>
    <dbReference type="NCBI Taxonomy" id="676965"/>
    <lineage>
        <taxon>Bacteria</taxon>
        <taxon>Bacillati</taxon>
        <taxon>Bacillota</taxon>
        <taxon>Clostridia</taxon>
        <taxon>Neomoorellales</taxon>
        <taxon>Neomoorellaceae</taxon>
        <taxon>Neomoorella</taxon>
    </lineage>
</organism>
<accession>A0A2T0AW97</accession>
<dbReference type="PANTHER" id="PTHR18964:SF149">
    <property type="entry name" value="BIFUNCTIONAL UDP-N-ACETYLGLUCOSAMINE 2-EPIMERASE_N-ACETYLMANNOSAMINE KINASE"/>
    <property type="match status" value="1"/>
</dbReference>
<evidence type="ECO:0000256" key="1">
    <source>
        <dbReference type="ARBA" id="ARBA00006479"/>
    </source>
</evidence>
<keyword evidence="3" id="KW-1185">Reference proteome</keyword>
<proteinExistence type="inferred from homology"/>
<evidence type="ECO:0000313" key="3">
    <source>
        <dbReference type="Proteomes" id="UP000238415"/>
    </source>
</evidence>
<keyword evidence="2" id="KW-0808">Transferase</keyword>
<dbReference type="Pfam" id="PF00480">
    <property type="entry name" value="ROK"/>
    <property type="match status" value="1"/>
</dbReference>
<dbReference type="AlphaFoldDB" id="A0A2T0AW97"/>
<dbReference type="OrthoDB" id="9810372at2"/>
<comment type="caution">
    <text evidence="2">The sequence shown here is derived from an EMBL/GenBank/DDBJ whole genome shotgun (WGS) entry which is preliminary data.</text>
</comment>
<dbReference type="Gene3D" id="3.30.420.40">
    <property type="match status" value="2"/>
</dbReference>
<reference evidence="2 3" key="1">
    <citation type="submission" date="2018-03" db="EMBL/GenBank/DDBJ databases">
        <title>Genome sequence of Moorella humiferrea DSM 23265.</title>
        <authorList>
            <person name="Poehlein A."/>
            <person name="Daniel R."/>
        </authorList>
    </citation>
    <scope>NUCLEOTIDE SEQUENCE [LARGE SCALE GENOMIC DNA]</scope>
    <source>
        <strain evidence="2 3">DSM 23265</strain>
    </source>
</reference>
<dbReference type="InterPro" id="IPR043129">
    <property type="entry name" value="ATPase_NBD"/>
</dbReference>
<gene>
    <name evidence="2" type="primary">glkA</name>
    <name evidence="2" type="ORF">MOHU_03650</name>
</gene>
<protein>
    <submittedName>
        <fullName evidence="2">Glucokinase</fullName>
        <ecNumber evidence="2">2.7.1.2</ecNumber>
    </submittedName>
</protein>
<dbReference type="SUPFAM" id="SSF53067">
    <property type="entry name" value="Actin-like ATPase domain"/>
    <property type="match status" value="1"/>
</dbReference>
<dbReference type="PROSITE" id="PS01125">
    <property type="entry name" value="ROK"/>
    <property type="match status" value="1"/>
</dbReference>
<evidence type="ECO:0000313" key="2">
    <source>
        <dbReference type="EMBL" id="PRR74867.1"/>
    </source>
</evidence>
<dbReference type="InterPro" id="IPR049874">
    <property type="entry name" value="ROK_cs"/>
</dbReference>
<keyword evidence="2" id="KW-0418">Kinase</keyword>
<dbReference type="EMBL" id="PVXM01000006">
    <property type="protein sequence ID" value="PRR74867.1"/>
    <property type="molecule type" value="Genomic_DNA"/>
</dbReference>
<dbReference type="PANTHER" id="PTHR18964">
    <property type="entry name" value="ROK (REPRESSOR, ORF, KINASE) FAMILY"/>
    <property type="match status" value="1"/>
</dbReference>